<reference evidence="1 2" key="2">
    <citation type="journal article" date="2015" name="J. Bacteriol.">
        <title>Genomic, proteomic, and biochemical analysis of the organohalide respiratory pathway in Desulfitobacterium dehalogenans.</title>
        <authorList>
            <person name="Kruse T."/>
            <person name="van de Pas B.A."/>
            <person name="Atteia A."/>
            <person name="Krab K."/>
            <person name="Hagen W.R."/>
            <person name="Goodwin L."/>
            <person name="Chain P."/>
            <person name="Boeren S."/>
            <person name="Maphosa F."/>
            <person name="Schraa G."/>
            <person name="de Vos W.M."/>
            <person name="van der Oost J."/>
            <person name="Smidt H."/>
            <person name="Stams A.J."/>
        </authorList>
    </citation>
    <scope>NUCLEOTIDE SEQUENCE [LARGE SCALE GENOMIC DNA]</scope>
    <source>
        <strain evidence="2">ATCC 51507 / DSM 9161 / JW/IU-DC1</strain>
    </source>
</reference>
<evidence type="ECO:0000313" key="2">
    <source>
        <dbReference type="Proteomes" id="UP000006053"/>
    </source>
</evidence>
<proteinExistence type="predicted"/>
<dbReference type="EMBL" id="CP003348">
    <property type="protein sequence ID" value="AFM01139.1"/>
    <property type="molecule type" value="Genomic_DNA"/>
</dbReference>
<dbReference type="RefSeq" id="WP_014794619.1">
    <property type="nucleotide sequence ID" value="NC_018017.1"/>
</dbReference>
<dbReference type="HOGENOM" id="CLU_2141857_0_0_9"/>
<dbReference type="KEGG" id="ddh:Desde_2835"/>
<keyword evidence="2" id="KW-1185">Reference proteome</keyword>
<reference evidence="2" key="1">
    <citation type="submission" date="2012-06" db="EMBL/GenBank/DDBJ databases">
        <title>Complete sequence of Desulfitobacterium dehalogenans ATCC 51507.</title>
        <authorList>
            <person name="Lucas S."/>
            <person name="Han J."/>
            <person name="Lapidus A."/>
            <person name="Cheng J.-F."/>
            <person name="Goodwin L."/>
            <person name="Pitluck S."/>
            <person name="Peters L."/>
            <person name="Ovchinnikova G."/>
            <person name="Teshima H."/>
            <person name="Detter J.C."/>
            <person name="Han C."/>
            <person name="Tapia R."/>
            <person name="Land M."/>
            <person name="Hauser L."/>
            <person name="Kyrpides N."/>
            <person name="Ivanova N."/>
            <person name="Pagani I."/>
            <person name="Kruse T."/>
            <person name="de Vos W.M."/>
            <person name="Smidt H."/>
            <person name="Woyke T."/>
        </authorList>
    </citation>
    <scope>NUCLEOTIDE SEQUENCE [LARGE SCALE GENOMIC DNA]</scope>
    <source>
        <strain evidence="2">ATCC 51507 / DSM 9161 / JW/IU-DC1</strain>
    </source>
</reference>
<protein>
    <submittedName>
        <fullName evidence="1">Uncharacterized protein</fullName>
    </submittedName>
</protein>
<dbReference type="STRING" id="756499.Desde_2835"/>
<dbReference type="OrthoDB" id="1798889at2"/>
<evidence type="ECO:0000313" key="1">
    <source>
        <dbReference type="EMBL" id="AFM01139.1"/>
    </source>
</evidence>
<dbReference type="eggNOG" id="ENOG5033MWP">
    <property type="taxonomic scope" value="Bacteria"/>
</dbReference>
<organism evidence="1 2">
    <name type="scientific">Desulfitobacterium dehalogenans (strain ATCC 51507 / DSM 9161 / JW/IU-DC1)</name>
    <dbReference type="NCBI Taxonomy" id="756499"/>
    <lineage>
        <taxon>Bacteria</taxon>
        <taxon>Bacillati</taxon>
        <taxon>Bacillota</taxon>
        <taxon>Clostridia</taxon>
        <taxon>Eubacteriales</taxon>
        <taxon>Desulfitobacteriaceae</taxon>
        <taxon>Desulfitobacterium</taxon>
    </lineage>
</organism>
<accession>I4AB04</accession>
<gene>
    <name evidence="1" type="ordered locus">Desde_2835</name>
</gene>
<name>I4AB04_DESDJ</name>
<dbReference type="Proteomes" id="UP000006053">
    <property type="component" value="Chromosome"/>
</dbReference>
<sequence length="93" mass="10760">MSILDSIVVDTAPVTTLQVFHKRLRIPLSVYLNKVGEFTDPWDEKAYQFFVQGYLDEIEDSGIIGMVRQEHDSDYVYLDAAIRYPTESPLNFQ</sequence>
<dbReference type="AlphaFoldDB" id="I4AB04"/>